<dbReference type="RefSeq" id="WP_112897441.1">
    <property type="nucleotide sequence ID" value="NZ_CP030750.1"/>
</dbReference>
<reference evidence="6 7" key="1">
    <citation type="submission" date="2018-06" db="EMBL/GenBank/DDBJ databases">
        <title>The genome of Pseudomonas putida NX-1, a lignin degrader.</title>
        <authorList>
            <person name="Xu Z."/>
        </authorList>
    </citation>
    <scope>NUCLEOTIDE SEQUENCE [LARGE SCALE GENOMIC DNA]</scope>
    <source>
        <strain evidence="6 7">NX-1</strain>
    </source>
</reference>
<evidence type="ECO:0000256" key="3">
    <source>
        <dbReference type="ARBA" id="ARBA00022729"/>
    </source>
</evidence>
<feature type="signal peptide" evidence="5">
    <location>
        <begin position="1"/>
        <end position="23"/>
    </location>
</feature>
<evidence type="ECO:0000256" key="1">
    <source>
        <dbReference type="ARBA" id="ARBA00004418"/>
    </source>
</evidence>
<evidence type="ECO:0000313" key="6">
    <source>
        <dbReference type="EMBL" id="AXA23497.1"/>
    </source>
</evidence>
<organism evidence="6 7">
    <name type="scientific">Pseudomonas putida</name>
    <name type="common">Arthrobacter siderocapsulatus</name>
    <dbReference type="NCBI Taxonomy" id="303"/>
    <lineage>
        <taxon>Bacteria</taxon>
        <taxon>Pseudomonadati</taxon>
        <taxon>Pseudomonadota</taxon>
        <taxon>Gammaproteobacteria</taxon>
        <taxon>Pseudomonadales</taxon>
        <taxon>Pseudomonadaceae</taxon>
        <taxon>Pseudomonas</taxon>
    </lineage>
</organism>
<dbReference type="Pfam" id="PF13416">
    <property type="entry name" value="SBP_bac_8"/>
    <property type="match status" value="1"/>
</dbReference>
<name>A0AAD0PE67_PSEPU</name>
<dbReference type="SUPFAM" id="SSF53850">
    <property type="entry name" value="Periplasmic binding protein-like II"/>
    <property type="match status" value="1"/>
</dbReference>
<gene>
    <name evidence="6" type="ORF">C1S65_04975</name>
</gene>
<dbReference type="GO" id="GO:0042597">
    <property type="term" value="C:periplasmic space"/>
    <property type="evidence" value="ECO:0007669"/>
    <property type="project" value="UniProtKB-SubCell"/>
</dbReference>
<protein>
    <submittedName>
        <fullName evidence="6">ABC transporter substrate-binding protein</fullName>
    </submittedName>
</protein>
<dbReference type="InterPro" id="IPR001188">
    <property type="entry name" value="Sperm_putr-bd"/>
</dbReference>
<dbReference type="PANTHER" id="PTHR30222">
    <property type="entry name" value="SPERMIDINE/PUTRESCINE-BINDING PERIPLASMIC PROTEIN"/>
    <property type="match status" value="1"/>
</dbReference>
<keyword evidence="3 5" id="KW-0732">Signal</keyword>
<dbReference type="InterPro" id="IPR006059">
    <property type="entry name" value="SBP"/>
</dbReference>
<evidence type="ECO:0000256" key="2">
    <source>
        <dbReference type="ARBA" id="ARBA00022448"/>
    </source>
</evidence>
<sequence length="364" mass="40622">MPRRPPQLFAALALACCASVAQAQQEALRLYNWADYFAEDTLKRFTAETGIPVIYDVMDSSEVLEAKLMSGRSGYDLVFPGDTVAERLMRAGSLQPLDRQQLTALDDIDPGLRALHARYPKASQATVPYTWGTIGLTFNAAKIRERMPDAPLDSLDLLFKPELAAKFADCGISMIDSPDEVLAVVLHYLGREPRSAKREDLAAASELLKGIRPYVRKLQSQPVTELVNENTCLSLGYSGDVIQAQRTAEAAGKAIDFQYRVPREGTTVWMDTMAIPADARHPEYAYRFINFVMRPENMAAISTFTGYPTASAKARLRVDARMRDNPDIYLDAATYARLIPGKDIPQADMRARMRVWTRFKTAQD</sequence>
<dbReference type="GO" id="GO:0015846">
    <property type="term" value="P:polyamine transport"/>
    <property type="evidence" value="ECO:0007669"/>
    <property type="project" value="InterPro"/>
</dbReference>
<evidence type="ECO:0000256" key="5">
    <source>
        <dbReference type="SAM" id="SignalP"/>
    </source>
</evidence>
<dbReference type="EMBL" id="CP030750">
    <property type="protein sequence ID" value="AXA23497.1"/>
    <property type="molecule type" value="Genomic_DNA"/>
</dbReference>
<keyword evidence="2" id="KW-0813">Transport</keyword>
<dbReference type="Gene3D" id="3.40.190.10">
    <property type="entry name" value="Periplasmic binding protein-like II"/>
    <property type="match status" value="2"/>
</dbReference>
<comment type="subcellular location">
    <subcellularLocation>
        <location evidence="1">Periplasm</location>
    </subcellularLocation>
</comment>
<dbReference type="PRINTS" id="PR00909">
    <property type="entry name" value="SPERMDNBNDNG"/>
</dbReference>
<dbReference type="PANTHER" id="PTHR30222:SF12">
    <property type="entry name" value="NORSPERMIDINE SENSOR"/>
    <property type="match status" value="1"/>
</dbReference>
<dbReference type="Proteomes" id="UP000251617">
    <property type="component" value="Chromosome"/>
</dbReference>
<keyword evidence="4" id="KW-0574">Periplasm</keyword>
<dbReference type="PROSITE" id="PS51257">
    <property type="entry name" value="PROKAR_LIPOPROTEIN"/>
    <property type="match status" value="1"/>
</dbReference>
<dbReference type="AlphaFoldDB" id="A0AAD0PE67"/>
<dbReference type="GO" id="GO:0019808">
    <property type="term" value="F:polyamine binding"/>
    <property type="evidence" value="ECO:0007669"/>
    <property type="project" value="InterPro"/>
</dbReference>
<evidence type="ECO:0000256" key="4">
    <source>
        <dbReference type="ARBA" id="ARBA00022764"/>
    </source>
</evidence>
<accession>A0AAD0PE67</accession>
<evidence type="ECO:0000313" key="7">
    <source>
        <dbReference type="Proteomes" id="UP000251617"/>
    </source>
</evidence>
<dbReference type="PIRSF" id="PIRSF019574">
    <property type="entry name" value="Periplasmic_polyamine_BP"/>
    <property type="match status" value="1"/>
</dbReference>
<proteinExistence type="predicted"/>
<feature type="chain" id="PRO_5042021946" evidence="5">
    <location>
        <begin position="24"/>
        <end position="364"/>
    </location>
</feature>